<keyword evidence="1" id="KW-0812">Transmembrane</keyword>
<dbReference type="NCBIfam" id="NF037970">
    <property type="entry name" value="vanZ_1"/>
    <property type="match status" value="1"/>
</dbReference>
<evidence type="ECO:0000259" key="2">
    <source>
        <dbReference type="Pfam" id="PF04892"/>
    </source>
</evidence>
<dbReference type="AlphaFoldDB" id="A0A9D2L966"/>
<reference evidence="3" key="1">
    <citation type="journal article" date="2021" name="PeerJ">
        <title>Extensive microbial diversity within the chicken gut microbiome revealed by metagenomics and culture.</title>
        <authorList>
            <person name="Gilroy R."/>
            <person name="Ravi A."/>
            <person name="Getino M."/>
            <person name="Pursley I."/>
            <person name="Horton D.L."/>
            <person name="Alikhan N.F."/>
            <person name="Baker D."/>
            <person name="Gharbi K."/>
            <person name="Hall N."/>
            <person name="Watson M."/>
            <person name="Adriaenssens E.M."/>
            <person name="Foster-Nyarko E."/>
            <person name="Jarju S."/>
            <person name="Secka A."/>
            <person name="Antonio M."/>
            <person name="Oren A."/>
            <person name="Chaudhuri R.R."/>
            <person name="La Ragione R."/>
            <person name="Hildebrand F."/>
            <person name="Pallen M.J."/>
        </authorList>
    </citation>
    <scope>NUCLEOTIDE SEQUENCE</scope>
    <source>
        <strain evidence="3">CHK188-4685</strain>
    </source>
</reference>
<dbReference type="Proteomes" id="UP000886804">
    <property type="component" value="Unassembled WGS sequence"/>
</dbReference>
<feature type="transmembrane region" description="Helical" evidence="1">
    <location>
        <begin position="77"/>
        <end position="94"/>
    </location>
</feature>
<keyword evidence="1" id="KW-0472">Membrane</keyword>
<dbReference type="InterPro" id="IPR006976">
    <property type="entry name" value="VanZ-like"/>
</dbReference>
<proteinExistence type="predicted"/>
<feature type="domain" description="VanZ-like" evidence="2">
    <location>
        <begin position="8"/>
        <end position="149"/>
    </location>
</feature>
<feature type="transmembrane region" description="Helical" evidence="1">
    <location>
        <begin position="133"/>
        <end position="152"/>
    </location>
</feature>
<dbReference type="Pfam" id="PF04892">
    <property type="entry name" value="VanZ"/>
    <property type="match status" value="1"/>
</dbReference>
<evidence type="ECO:0000313" key="3">
    <source>
        <dbReference type="EMBL" id="HJB08295.1"/>
    </source>
</evidence>
<sequence>MRYGKWIFTVLTVIWMAVIFTFSARDAQHSTEDSSRAGAILCENLIPGFSEWPKEKQKALVERIDFPVRKAAHTFEYAVLGALIFLTAALHAGTSSTMTKCWRRAWLLSVGYAVTDEFHQYFVPGRACRLFDVAVDGAGALIGIAILAFILCKLAKFNKNLEIFWKI</sequence>
<comment type="caution">
    <text evidence="3">The sequence shown here is derived from an EMBL/GenBank/DDBJ whole genome shotgun (WGS) entry which is preliminary data.</text>
</comment>
<protein>
    <submittedName>
        <fullName evidence="3">VanZ family protein</fullName>
    </submittedName>
</protein>
<keyword evidence="1" id="KW-1133">Transmembrane helix</keyword>
<dbReference type="PIRSF" id="PIRSF019083">
    <property type="entry name" value="UCP019083_VanZ"/>
    <property type="match status" value="1"/>
</dbReference>
<name>A0A9D2L966_9FIRM</name>
<accession>A0A9D2L966</accession>
<organism evidence="3 4">
    <name type="scientific">Candidatus Enterocloster faecavium</name>
    <dbReference type="NCBI Taxonomy" id="2838560"/>
    <lineage>
        <taxon>Bacteria</taxon>
        <taxon>Bacillati</taxon>
        <taxon>Bacillota</taxon>
        <taxon>Clostridia</taxon>
        <taxon>Lachnospirales</taxon>
        <taxon>Lachnospiraceae</taxon>
        <taxon>Enterocloster</taxon>
    </lineage>
</organism>
<feature type="transmembrane region" description="Helical" evidence="1">
    <location>
        <begin position="6"/>
        <end position="24"/>
    </location>
</feature>
<evidence type="ECO:0000313" key="4">
    <source>
        <dbReference type="Proteomes" id="UP000886804"/>
    </source>
</evidence>
<dbReference type="InterPro" id="IPR016747">
    <property type="entry name" value="Phosphotransbutyrylase"/>
</dbReference>
<reference evidence="3" key="2">
    <citation type="submission" date="2021-04" db="EMBL/GenBank/DDBJ databases">
        <authorList>
            <person name="Gilroy R."/>
        </authorList>
    </citation>
    <scope>NUCLEOTIDE SEQUENCE</scope>
    <source>
        <strain evidence="3">CHK188-4685</strain>
    </source>
</reference>
<gene>
    <name evidence="3" type="ORF">H9716_10620</name>
</gene>
<evidence type="ECO:0000256" key="1">
    <source>
        <dbReference type="SAM" id="Phobius"/>
    </source>
</evidence>
<dbReference type="EMBL" id="DWYS01000125">
    <property type="protein sequence ID" value="HJB08295.1"/>
    <property type="molecule type" value="Genomic_DNA"/>
</dbReference>